<evidence type="ECO:0000259" key="11">
    <source>
        <dbReference type="Pfam" id="PF00890"/>
    </source>
</evidence>
<dbReference type="Pfam" id="PF00890">
    <property type="entry name" value="FAD_binding_2"/>
    <property type="match status" value="1"/>
</dbReference>
<dbReference type="EMBL" id="BJYG01000012">
    <property type="protein sequence ID" value="GEN62919.1"/>
    <property type="molecule type" value="Genomic_DNA"/>
</dbReference>
<evidence type="ECO:0000313" key="13">
    <source>
        <dbReference type="EMBL" id="GEN62919.1"/>
    </source>
</evidence>
<evidence type="ECO:0000259" key="12">
    <source>
        <dbReference type="Pfam" id="PF02910"/>
    </source>
</evidence>
<comment type="catalytic activity">
    <reaction evidence="9">
        <text>L-aspartate + O2 = iminosuccinate + H2O2</text>
        <dbReference type="Rhea" id="RHEA:25876"/>
        <dbReference type="ChEBI" id="CHEBI:15379"/>
        <dbReference type="ChEBI" id="CHEBI:16240"/>
        <dbReference type="ChEBI" id="CHEBI:29991"/>
        <dbReference type="ChEBI" id="CHEBI:77875"/>
        <dbReference type="EC" id="1.4.3.16"/>
    </reaction>
    <physiologicalReaction direction="left-to-right" evidence="9">
        <dbReference type="Rhea" id="RHEA:25877"/>
    </physiologicalReaction>
</comment>
<sequence length="506" mass="52299">MDILSRYTDLPVIAGAGLAGLSTALHLDRPCVLLSAGLPGDNAASSLAQGGLAAAVGPDDSPGLHAADTMAAGAGLCDPVIVNRITAAGPRTVETLLEWGVPFARTSDNALSLHLEAAHSRPRIVYANGDASGAAIMKTLIARVRNTSRITVLENTELTGLHMENGAIGGVSTSQGFISTRACIIASGGIGALYTGATSPMGCSGSALAIAARAGVELIDMEFTQFHPTALDAGAYPGRRPLISEAVRGAGARLVDETGKNFTDELAPRDVVARAIAAHQQEGHKVFLDARSLSAGPFSQLFPGITAACFAVGINPEEQPVPVRPAMHYHMGGIATDGRGRSSLPGLWAAGEAGCNGLHGANRLASNSLLEAFVSGEWVARDLKGIRTGAGKMACPASVARLSASFTVGNMLMQHAGILRNAAGLKQLLQTLSPHTDCDQNALIAALVAQAALNRHQSRGSHYRADDVSAARPPMHKSKESFGDGALRQTITVRDLTFAKVPEQCL</sequence>
<organism evidence="13 14">
    <name type="scientific">Acetobacter oeni</name>
    <dbReference type="NCBI Taxonomy" id="304077"/>
    <lineage>
        <taxon>Bacteria</taxon>
        <taxon>Pseudomonadati</taxon>
        <taxon>Pseudomonadota</taxon>
        <taxon>Alphaproteobacteria</taxon>
        <taxon>Acetobacterales</taxon>
        <taxon>Acetobacteraceae</taxon>
        <taxon>Acetobacter</taxon>
    </lineage>
</organism>
<dbReference type="Gene3D" id="3.50.50.60">
    <property type="entry name" value="FAD/NAD(P)-binding domain"/>
    <property type="match status" value="1"/>
</dbReference>
<dbReference type="EC" id="1.4.3.16" evidence="4"/>
<dbReference type="AlphaFoldDB" id="A0A511XJ05"/>
<dbReference type="PANTHER" id="PTHR42716">
    <property type="entry name" value="L-ASPARTATE OXIDASE"/>
    <property type="match status" value="1"/>
</dbReference>
<dbReference type="NCBIfam" id="NF005701">
    <property type="entry name" value="PRK07512.1"/>
    <property type="match status" value="1"/>
</dbReference>
<dbReference type="InterPro" id="IPR003953">
    <property type="entry name" value="FAD-dep_OxRdtase_2_FAD-bd"/>
</dbReference>
<keyword evidence="5" id="KW-0285">Flavoprotein</keyword>
<evidence type="ECO:0000256" key="4">
    <source>
        <dbReference type="ARBA" id="ARBA00012173"/>
    </source>
</evidence>
<dbReference type="RefSeq" id="WP_146887112.1">
    <property type="nucleotide sequence ID" value="NZ_BJYG01000012.1"/>
</dbReference>
<comment type="similarity">
    <text evidence="3">Belongs to the FAD-dependent oxidoreductase 2 family. NadB subfamily.</text>
</comment>
<dbReference type="InterPro" id="IPR036188">
    <property type="entry name" value="FAD/NAD-bd_sf"/>
</dbReference>
<evidence type="ECO:0000256" key="3">
    <source>
        <dbReference type="ARBA" id="ARBA00008562"/>
    </source>
</evidence>
<evidence type="ECO:0000256" key="2">
    <source>
        <dbReference type="ARBA" id="ARBA00004950"/>
    </source>
</evidence>
<evidence type="ECO:0000256" key="6">
    <source>
        <dbReference type="ARBA" id="ARBA00022642"/>
    </source>
</evidence>
<accession>A0A511XJ05</accession>
<dbReference type="SUPFAM" id="SSF56425">
    <property type="entry name" value="Succinate dehydrogenase/fumarate reductase flavoprotein, catalytic domain"/>
    <property type="match status" value="1"/>
</dbReference>
<keyword evidence="7" id="KW-0274">FAD</keyword>
<name>A0A511XJ05_9PROT</name>
<evidence type="ECO:0000313" key="14">
    <source>
        <dbReference type="Proteomes" id="UP000321746"/>
    </source>
</evidence>
<evidence type="ECO:0000256" key="5">
    <source>
        <dbReference type="ARBA" id="ARBA00022630"/>
    </source>
</evidence>
<comment type="cofactor">
    <cofactor evidence="1">
        <name>FAD</name>
        <dbReference type="ChEBI" id="CHEBI:57692"/>
    </cofactor>
</comment>
<evidence type="ECO:0000256" key="7">
    <source>
        <dbReference type="ARBA" id="ARBA00022827"/>
    </source>
</evidence>
<feature type="region of interest" description="Disordered" evidence="10">
    <location>
        <begin position="458"/>
        <end position="482"/>
    </location>
</feature>
<dbReference type="InterPro" id="IPR037099">
    <property type="entry name" value="Fum_R/Succ_DH_flav-like_C_sf"/>
</dbReference>
<dbReference type="PANTHER" id="PTHR42716:SF2">
    <property type="entry name" value="L-ASPARTATE OXIDASE, CHLOROPLASTIC"/>
    <property type="match status" value="1"/>
</dbReference>
<feature type="domain" description="Fumarate reductase/succinate dehydrogenase flavoprotein-like C-terminal" evidence="12">
    <location>
        <begin position="444"/>
        <end position="466"/>
    </location>
</feature>
<keyword evidence="6" id="KW-0662">Pyridine nucleotide biosynthesis</keyword>
<evidence type="ECO:0000256" key="1">
    <source>
        <dbReference type="ARBA" id="ARBA00001974"/>
    </source>
</evidence>
<keyword evidence="14" id="KW-1185">Reference proteome</keyword>
<evidence type="ECO:0000256" key="9">
    <source>
        <dbReference type="ARBA" id="ARBA00048305"/>
    </source>
</evidence>
<dbReference type="InterPro" id="IPR015939">
    <property type="entry name" value="Fum_Rdtase/Succ_DH_flav-like_C"/>
</dbReference>
<dbReference type="InterPro" id="IPR005288">
    <property type="entry name" value="NadB"/>
</dbReference>
<proteinExistence type="inferred from homology"/>
<dbReference type="Proteomes" id="UP000321746">
    <property type="component" value="Unassembled WGS sequence"/>
</dbReference>
<dbReference type="OrthoDB" id="9806724at2"/>
<dbReference type="InterPro" id="IPR027477">
    <property type="entry name" value="Succ_DH/fumarate_Rdtase_cat_sf"/>
</dbReference>
<protein>
    <recommendedName>
        <fullName evidence="4">L-aspartate oxidase</fullName>
        <ecNumber evidence="4">1.4.3.16</ecNumber>
    </recommendedName>
</protein>
<dbReference type="Gene3D" id="1.20.58.100">
    <property type="entry name" value="Fumarate reductase/succinate dehydrogenase flavoprotein-like, C-terminal domain"/>
    <property type="match status" value="1"/>
</dbReference>
<dbReference type="SUPFAM" id="SSF46977">
    <property type="entry name" value="Succinate dehydrogenase/fumarate reductase flavoprotein C-terminal domain"/>
    <property type="match status" value="1"/>
</dbReference>
<dbReference type="SUPFAM" id="SSF51905">
    <property type="entry name" value="FAD/NAD(P)-binding domain"/>
    <property type="match status" value="1"/>
</dbReference>
<dbReference type="UniPathway" id="UPA00253">
    <property type="reaction ID" value="UER00326"/>
</dbReference>
<reference evidence="13 14" key="1">
    <citation type="submission" date="2019-07" db="EMBL/GenBank/DDBJ databases">
        <title>Whole genome shotgun sequence of Acetobacter oeni NBRC 105207.</title>
        <authorList>
            <person name="Hosoyama A."/>
            <person name="Uohara A."/>
            <person name="Ohji S."/>
            <person name="Ichikawa N."/>
        </authorList>
    </citation>
    <scope>NUCLEOTIDE SEQUENCE [LARGE SCALE GENOMIC DNA]</scope>
    <source>
        <strain evidence="13 14">NBRC 105207</strain>
    </source>
</reference>
<dbReference type="Pfam" id="PF02910">
    <property type="entry name" value="Succ_DH_flav_C"/>
    <property type="match status" value="1"/>
</dbReference>
<comment type="caution">
    <text evidence="13">The sequence shown here is derived from an EMBL/GenBank/DDBJ whole genome shotgun (WGS) entry which is preliminary data.</text>
</comment>
<dbReference type="GO" id="GO:0008734">
    <property type="term" value="F:L-aspartate oxidase activity"/>
    <property type="evidence" value="ECO:0007669"/>
    <property type="project" value="UniProtKB-EC"/>
</dbReference>
<evidence type="ECO:0000256" key="10">
    <source>
        <dbReference type="SAM" id="MobiDB-lite"/>
    </source>
</evidence>
<gene>
    <name evidence="13" type="ORF">AOE01nite_11430</name>
</gene>
<comment type="pathway">
    <text evidence="2">Cofactor biosynthesis; NAD(+) biosynthesis; iminoaspartate from L-aspartate (oxidase route): step 1/1.</text>
</comment>
<dbReference type="GO" id="GO:0034628">
    <property type="term" value="P:'de novo' NAD+ biosynthetic process from L-aspartate"/>
    <property type="evidence" value="ECO:0007669"/>
    <property type="project" value="TreeGrafter"/>
</dbReference>
<keyword evidence="8" id="KW-0560">Oxidoreductase</keyword>
<feature type="domain" description="FAD-dependent oxidoreductase 2 FAD-binding" evidence="11">
    <location>
        <begin position="12"/>
        <end position="369"/>
    </location>
</feature>
<evidence type="ECO:0000256" key="8">
    <source>
        <dbReference type="ARBA" id="ARBA00023002"/>
    </source>
</evidence>
<dbReference type="Gene3D" id="3.90.700.10">
    <property type="entry name" value="Succinate dehydrogenase/fumarate reductase flavoprotein, catalytic domain"/>
    <property type="match status" value="1"/>
</dbReference>